<accession>A0ACC1HS57</accession>
<gene>
    <name evidence="1" type="primary">MUP1</name>
    <name evidence="1" type="ORF">EV182_002127</name>
</gene>
<protein>
    <submittedName>
        <fullName evidence="1">Methionine permease</fullName>
    </submittedName>
</protein>
<organism evidence="1 2">
    <name type="scientific">Spiromyces aspiralis</name>
    <dbReference type="NCBI Taxonomy" id="68401"/>
    <lineage>
        <taxon>Eukaryota</taxon>
        <taxon>Fungi</taxon>
        <taxon>Fungi incertae sedis</taxon>
        <taxon>Zoopagomycota</taxon>
        <taxon>Kickxellomycotina</taxon>
        <taxon>Kickxellomycetes</taxon>
        <taxon>Kickxellales</taxon>
        <taxon>Kickxellaceae</taxon>
        <taxon>Spiromyces</taxon>
    </lineage>
</organism>
<dbReference type="Proteomes" id="UP001145114">
    <property type="component" value="Unassembled WGS sequence"/>
</dbReference>
<keyword evidence="2" id="KW-1185">Reference proteome</keyword>
<dbReference type="EMBL" id="JAMZIH010000405">
    <property type="protein sequence ID" value="KAJ1679400.1"/>
    <property type="molecule type" value="Genomic_DNA"/>
</dbReference>
<evidence type="ECO:0000313" key="1">
    <source>
        <dbReference type="EMBL" id="KAJ1679400.1"/>
    </source>
</evidence>
<feature type="non-terminal residue" evidence="1">
    <location>
        <position position="1"/>
    </location>
</feature>
<sequence length="415" mass="45832">TFLYAVGGGVDMPQKNPFLFAHHDWIGRAIGAAATTLVVLLNIVSVRWSLRVVNVLAVMKSLTLLIICIVGIVVLAGGIPVAPNDNWARGFRGTSTQAYNYVSAMNKIFWAYEGWGNLSYAGGELKNPRRNLPLSMGIGLGLITVLYVLANVAFFSVVPIDQTDDSGTIIGAVFTTKVFGTIAGEIILPIIMALSSLGVNIGEIYSGARLLHSAADVGFVPFGHYVAQIHPTFKTPMYSLLIIWVLSLVFLFVPPPGKTFDLLVDLVSYPMWYFYALAITGCIILRRKFPAHPRRTFRAPISVCVLFVLACLFLAFAVFIPPRGRQGSVRSNSYLIGPLVALGFMVLMVVPWALRMFWYAKRYGREYDAWIAKEENAIATEGLGIAVESRLSFRDIEDTYGSTPWRIVQNYPYIQ</sequence>
<comment type="caution">
    <text evidence="1">The sequence shown here is derived from an EMBL/GenBank/DDBJ whole genome shotgun (WGS) entry which is preliminary data.</text>
</comment>
<reference evidence="1" key="1">
    <citation type="submission" date="2022-06" db="EMBL/GenBank/DDBJ databases">
        <title>Phylogenomic reconstructions and comparative analyses of Kickxellomycotina fungi.</title>
        <authorList>
            <person name="Reynolds N.K."/>
            <person name="Stajich J.E."/>
            <person name="Barry K."/>
            <person name="Grigoriev I.V."/>
            <person name="Crous P."/>
            <person name="Smith M.E."/>
        </authorList>
    </citation>
    <scope>NUCLEOTIDE SEQUENCE</scope>
    <source>
        <strain evidence="1">RSA 2271</strain>
    </source>
</reference>
<name>A0ACC1HS57_9FUNG</name>
<evidence type="ECO:0000313" key="2">
    <source>
        <dbReference type="Proteomes" id="UP001145114"/>
    </source>
</evidence>
<proteinExistence type="predicted"/>